<protein>
    <submittedName>
        <fullName evidence="6">IclR family transcriptional regulator</fullName>
    </submittedName>
</protein>
<dbReference type="PROSITE" id="PS51077">
    <property type="entry name" value="HTH_ICLR"/>
    <property type="match status" value="1"/>
</dbReference>
<dbReference type="PANTHER" id="PTHR30136:SF24">
    <property type="entry name" value="HTH-TYPE TRANSCRIPTIONAL REPRESSOR ALLR"/>
    <property type="match status" value="1"/>
</dbReference>
<keyword evidence="2" id="KW-0238">DNA-binding</keyword>
<dbReference type="InterPro" id="IPR014757">
    <property type="entry name" value="Tscrpt_reg_IclR_C"/>
</dbReference>
<proteinExistence type="predicted"/>
<dbReference type="Gene3D" id="3.30.450.40">
    <property type="match status" value="1"/>
</dbReference>
<dbReference type="PROSITE" id="PS51078">
    <property type="entry name" value="ICLR_ED"/>
    <property type="match status" value="1"/>
</dbReference>
<evidence type="ECO:0000256" key="1">
    <source>
        <dbReference type="ARBA" id="ARBA00023015"/>
    </source>
</evidence>
<accession>A0ABQ3GKD4</accession>
<keyword evidence="1" id="KW-0805">Transcription regulation</keyword>
<dbReference type="InterPro" id="IPR036390">
    <property type="entry name" value="WH_DNA-bd_sf"/>
</dbReference>
<keyword evidence="3" id="KW-0804">Transcription</keyword>
<dbReference type="EMBL" id="BMXK01000013">
    <property type="protein sequence ID" value="GHD12373.1"/>
    <property type="molecule type" value="Genomic_DNA"/>
</dbReference>
<dbReference type="Pfam" id="PF01614">
    <property type="entry name" value="IclR_C"/>
    <property type="match status" value="1"/>
</dbReference>
<dbReference type="RefSeq" id="WP_189351192.1">
    <property type="nucleotide sequence ID" value="NZ_BMXK01000013.1"/>
</dbReference>
<organism evidence="6 7">
    <name type="scientific">Zhihengliuella salsuginis</name>
    <dbReference type="NCBI Taxonomy" id="578222"/>
    <lineage>
        <taxon>Bacteria</taxon>
        <taxon>Bacillati</taxon>
        <taxon>Actinomycetota</taxon>
        <taxon>Actinomycetes</taxon>
        <taxon>Micrococcales</taxon>
        <taxon>Micrococcaceae</taxon>
        <taxon>Zhihengliuella</taxon>
    </lineage>
</organism>
<gene>
    <name evidence="6" type="ORF">GCM10008096_27660</name>
</gene>
<reference evidence="7" key="1">
    <citation type="journal article" date="2019" name="Int. J. Syst. Evol. Microbiol.">
        <title>The Global Catalogue of Microorganisms (GCM) 10K type strain sequencing project: providing services to taxonomists for standard genome sequencing and annotation.</title>
        <authorList>
            <consortium name="The Broad Institute Genomics Platform"/>
            <consortium name="The Broad Institute Genome Sequencing Center for Infectious Disease"/>
            <person name="Wu L."/>
            <person name="Ma J."/>
        </authorList>
    </citation>
    <scope>NUCLEOTIDE SEQUENCE [LARGE SCALE GENOMIC DNA]</scope>
    <source>
        <strain evidence="7">KCTC 19466</strain>
    </source>
</reference>
<dbReference type="SUPFAM" id="SSF46785">
    <property type="entry name" value="Winged helix' DNA-binding domain"/>
    <property type="match status" value="1"/>
</dbReference>
<evidence type="ECO:0000313" key="6">
    <source>
        <dbReference type="EMBL" id="GHD12373.1"/>
    </source>
</evidence>
<evidence type="ECO:0000256" key="2">
    <source>
        <dbReference type="ARBA" id="ARBA00023125"/>
    </source>
</evidence>
<dbReference type="Pfam" id="PF09339">
    <property type="entry name" value="HTH_IclR"/>
    <property type="match status" value="1"/>
</dbReference>
<dbReference type="InterPro" id="IPR036388">
    <property type="entry name" value="WH-like_DNA-bd_sf"/>
</dbReference>
<dbReference type="InterPro" id="IPR029016">
    <property type="entry name" value="GAF-like_dom_sf"/>
</dbReference>
<keyword evidence="7" id="KW-1185">Reference proteome</keyword>
<dbReference type="InterPro" id="IPR005471">
    <property type="entry name" value="Tscrpt_reg_IclR_N"/>
</dbReference>
<dbReference type="SUPFAM" id="SSF55781">
    <property type="entry name" value="GAF domain-like"/>
    <property type="match status" value="1"/>
</dbReference>
<evidence type="ECO:0000259" key="4">
    <source>
        <dbReference type="PROSITE" id="PS51077"/>
    </source>
</evidence>
<feature type="domain" description="HTH iclR-type" evidence="4">
    <location>
        <begin position="9"/>
        <end position="70"/>
    </location>
</feature>
<evidence type="ECO:0000256" key="3">
    <source>
        <dbReference type="ARBA" id="ARBA00023163"/>
    </source>
</evidence>
<name>A0ABQ3GKD4_9MICC</name>
<dbReference type="PANTHER" id="PTHR30136">
    <property type="entry name" value="HELIX-TURN-HELIX TRANSCRIPTIONAL REGULATOR, ICLR FAMILY"/>
    <property type="match status" value="1"/>
</dbReference>
<comment type="caution">
    <text evidence="6">The sequence shown here is derived from an EMBL/GenBank/DDBJ whole genome shotgun (WGS) entry which is preliminary data.</text>
</comment>
<sequence length="253" mass="26890">MTAKTSSGVQSVERAFDLLELIARAGGECTLSELAEQTPLPLPTIHRLLRTLVGIGHVRQLPNRRYALGPRLIRLGEVANRQLGALAGPVLRSLVEELGESANLAVLDGDMVTYTGQVPSPHSMRMNTEVGRRANLHDSGVGKAILAVLDDERITRLVLQAGMPAATEHSIATLPDLMAEVERIREQGYAVDEEEQEIGVRCFAMSVPGAPTPMALSISGPVSRVGEDFAVQAVAALKRATGTISEALTGTTA</sequence>
<dbReference type="SMART" id="SM00346">
    <property type="entry name" value="HTH_ICLR"/>
    <property type="match status" value="1"/>
</dbReference>
<dbReference type="InterPro" id="IPR050707">
    <property type="entry name" value="HTH_MetabolicPath_Reg"/>
</dbReference>
<evidence type="ECO:0000259" key="5">
    <source>
        <dbReference type="PROSITE" id="PS51078"/>
    </source>
</evidence>
<evidence type="ECO:0000313" key="7">
    <source>
        <dbReference type="Proteomes" id="UP000642819"/>
    </source>
</evidence>
<dbReference type="Gene3D" id="1.10.10.10">
    <property type="entry name" value="Winged helix-like DNA-binding domain superfamily/Winged helix DNA-binding domain"/>
    <property type="match status" value="1"/>
</dbReference>
<feature type="domain" description="IclR-ED" evidence="5">
    <location>
        <begin position="71"/>
        <end position="250"/>
    </location>
</feature>
<dbReference type="Proteomes" id="UP000642819">
    <property type="component" value="Unassembled WGS sequence"/>
</dbReference>